<dbReference type="AlphaFoldDB" id="A0A2S2QNX0"/>
<feature type="transmembrane region" description="Helical" evidence="1">
    <location>
        <begin position="20"/>
        <end position="38"/>
    </location>
</feature>
<proteinExistence type="predicted"/>
<keyword evidence="1" id="KW-1133">Transmembrane helix</keyword>
<protein>
    <submittedName>
        <fullName evidence="2">Uncharacterized protein</fullName>
    </submittedName>
</protein>
<gene>
    <name evidence="2" type="ORF">g.1244</name>
</gene>
<accession>A0A2S2QNX0</accession>
<sequence length="137" mass="16139">MIENLHKYVAANYTVAHARVHALVNKIFFMYIFIFFLTKTTKHRQQRLKRVRTVGGLGNGQRSGYVSISVLFENLKNYDPSRCHYVIVQSSGHRPVRNRDDRLPGFSKTFTFRTQHKNPYFVLFFIFFACRKPLDSC</sequence>
<evidence type="ECO:0000313" key="2">
    <source>
        <dbReference type="EMBL" id="MBY79411.1"/>
    </source>
</evidence>
<keyword evidence="1" id="KW-0472">Membrane</keyword>
<organism evidence="2">
    <name type="scientific">Sipha flava</name>
    <name type="common">yellow sugarcane aphid</name>
    <dbReference type="NCBI Taxonomy" id="143950"/>
    <lineage>
        <taxon>Eukaryota</taxon>
        <taxon>Metazoa</taxon>
        <taxon>Ecdysozoa</taxon>
        <taxon>Arthropoda</taxon>
        <taxon>Hexapoda</taxon>
        <taxon>Insecta</taxon>
        <taxon>Pterygota</taxon>
        <taxon>Neoptera</taxon>
        <taxon>Paraneoptera</taxon>
        <taxon>Hemiptera</taxon>
        <taxon>Sternorrhyncha</taxon>
        <taxon>Aphidomorpha</taxon>
        <taxon>Aphidoidea</taxon>
        <taxon>Aphididae</taxon>
        <taxon>Sipha</taxon>
    </lineage>
</organism>
<reference evidence="2" key="1">
    <citation type="submission" date="2018-04" db="EMBL/GenBank/DDBJ databases">
        <title>Transcriptome assembly of Sipha flava.</title>
        <authorList>
            <person name="Scully E.D."/>
            <person name="Geib S.M."/>
            <person name="Palmer N.A."/>
            <person name="Koch K."/>
            <person name="Bradshaw J."/>
            <person name="Heng-Moss T."/>
            <person name="Sarath G."/>
        </authorList>
    </citation>
    <scope>NUCLEOTIDE SEQUENCE</scope>
</reference>
<dbReference type="EMBL" id="GGMS01010208">
    <property type="protein sequence ID" value="MBY79411.1"/>
    <property type="molecule type" value="Transcribed_RNA"/>
</dbReference>
<keyword evidence="1" id="KW-0812">Transmembrane</keyword>
<evidence type="ECO:0000256" key="1">
    <source>
        <dbReference type="SAM" id="Phobius"/>
    </source>
</evidence>
<name>A0A2S2QNX0_9HEMI</name>